<accession>A0A1S1R2I2</accession>
<dbReference type="Proteomes" id="UP000179769">
    <property type="component" value="Unassembled WGS sequence"/>
</dbReference>
<organism evidence="4 5">
    <name type="scientific">Parafrankia soli</name>
    <dbReference type="NCBI Taxonomy" id="2599596"/>
    <lineage>
        <taxon>Bacteria</taxon>
        <taxon>Bacillati</taxon>
        <taxon>Actinomycetota</taxon>
        <taxon>Actinomycetes</taxon>
        <taxon>Frankiales</taxon>
        <taxon>Frankiaceae</taxon>
        <taxon>Parafrankia</taxon>
    </lineage>
</organism>
<sequence length="408" mass="42568">MHLGGLARRFGVVAVTAVAVAVAVTGCSAEGKGGDGSAGACDGPGVTADRVKIGFIYSDSGPGSSVLSFARAGVDARIGLANDTGGVNGRRLVYDWRDDGSSPSENAHVTEELVQDKSVFGLISATAAAGGSLDSLSAHGIPITGLANPAWVKYSNLFAYMYDVSPAVTARYIQAGGGTKAAFVMTGSPDFTVQAIERFKAAFAAVGVSTTETISYASGVDSPIQVARQIVNSGADSIVAFTAPEDLVEILQATGTAGPNFFNTVVSVTGYDRTVLRTFGPQLAGVSFSVNFHPFESQNVAMDQYRNAMARFAPESTEPEQQFALYGYLYADLFIRGLELAGDCPTREGFIESLRKVTDYDAGGLIDPVDLNANRTQPLQCNAFVRINPAGTAFDINRARLCADGSGT</sequence>
<dbReference type="CDD" id="cd06341">
    <property type="entry name" value="PBP1_ABC_ligand_binding-like"/>
    <property type="match status" value="1"/>
</dbReference>
<dbReference type="InterPro" id="IPR028081">
    <property type="entry name" value="Leu-bd"/>
</dbReference>
<keyword evidence="2" id="KW-0732">Signal</keyword>
<dbReference type="PANTHER" id="PTHR47235:SF1">
    <property type="entry name" value="BLR6548 PROTEIN"/>
    <property type="match status" value="1"/>
</dbReference>
<evidence type="ECO:0000256" key="1">
    <source>
        <dbReference type="ARBA" id="ARBA00010062"/>
    </source>
</evidence>
<reference evidence="5" key="1">
    <citation type="submission" date="2016-07" db="EMBL/GenBank/DDBJ databases">
        <title>Frankia sp. NRRL B-16219 Genome sequencing.</title>
        <authorList>
            <person name="Ghodhbane-Gtari F."/>
            <person name="Swanson E."/>
            <person name="Gueddou A."/>
            <person name="Louati M."/>
            <person name="Nouioui I."/>
            <person name="Hezbri K."/>
            <person name="Abebe-Akele F."/>
            <person name="Simpson S."/>
            <person name="Morris K."/>
            <person name="Thomas K."/>
            <person name="Gtari M."/>
            <person name="Tisa L.S."/>
        </authorList>
    </citation>
    <scope>NUCLEOTIDE SEQUENCE [LARGE SCALE GENOMIC DNA]</scope>
    <source>
        <strain evidence="5">NRRL B-16219</strain>
    </source>
</reference>
<evidence type="ECO:0000256" key="2">
    <source>
        <dbReference type="ARBA" id="ARBA00022729"/>
    </source>
</evidence>
<dbReference type="EMBL" id="MAXA01000072">
    <property type="protein sequence ID" value="OHV40390.1"/>
    <property type="molecule type" value="Genomic_DNA"/>
</dbReference>
<dbReference type="RefSeq" id="WP_071060740.1">
    <property type="nucleotide sequence ID" value="NZ_MAXA01000072.1"/>
</dbReference>
<dbReference type="Gene3D" id="3.40.50.2300">
    <property type="match status" value="2"/>
</dbReference>
<comment type="caution">
    <text evidence="4">The sequence shown here is derived from an EMBL/GenBank/DDBJ whole genome shotgun (WGS) entry which is preliminary data.</text>
</comment>
<dbReference type="PANTHER" id="PTHR47235">
    <property type="entry name" value="BLR6548 PROTEIN"/>
    <property type="match status" value="1"/>
</dbReference>
<feature type="domain" description="Leucine-binding protein" evidence="3">
    <location>
        <begin position="51"/>
        <end position="391"/>
    </location>
</feature>
<dbReference type="OrthoDB" id="3208273at2"/>
<comment type="similarity">
    <text evidence="1">Belongs to the leucine-binding protein family.</text>
</comment>
<gene>
    <name evidence="4" type="ORF">BBK14_32565</name>
</gene>
<protein>
    <submittedName>
        <fullName evidence="4">Amino acid-binding protein</fullName>
    </submittedName>
</protein>
<dbReference type="Pfam" id="PF13458">
    <property type="entry name" value="Peripla_BP_6"/>
    <property type="match status" value="1"/>
</dbReference>
<evidence type="ECO:0000259" key="3">
    <source>
        <dbReference type="Pfam" id="PF13458"/>
    </source>
</evidence>
<evidence type="ECO:0000313" key="4">
    <source>
        <dbReference type="EMBL" id="OHV40390.1"/>
    </source>
</evidence>
<keyword evidence="5" id="KW-1185">Reference proteome</keyword>
<evidence type="ECO:0000313" key="5">
    <source>
        <dbReference type="Proteomes" id="UP000179769"/>
    </source>
</evidence>
<dbReference type="SUPFAM" id="SSF53822">
    <property type="entry name" value="Periplasmic binding protein-like I"/>
    <property type="match status" value="1"/>
</dbReference>
<proteinExistence type="inferred from homology"/>
<dbReference type="InterPro" id="IPR028082">
    <property type="entry name" value="Peripla_BP_I"/>
</dbReference>
<dbReference type="AlphaFoldDB" id="A0A1S1R2I2"/>
<name>A0A1S1R2I2_9ACTN</name>